<evidence type="ECO:0000256" key="6">
    <source>
        <dbReference type="ARBA" id="ARBA00022729"/>
    </source>
</evidence>
<keyword evidence="10" id="KW-0067">ATP-binding</keyword>
<keyword evidence="11" id="KW-1133">Transmembrane helix</keyword>
<dbReference type="OrthoDB" id="4062651at2759"/>
<dbReference type="FunFam" id="1.10.510.10:FF:000060">
    <property type="entry name" value="G-type lectin S-receptor-like serine/threonine-protein kinase"/>
    <property type="match status" value="1"/>
</dbReference>
<keyword evidence="7" id="KW-0677">Repeat</keyword>
<dbReference type="GO" id="GO:0005524">
    <property type="term" value="F:ATP binding"/>
    <property type="evidence" value="ECO:0007669"/>
    <property type="project" value="UniProtKB-KW"/>
</dbReference>
<dbReference type="PANTHER" id="PTHR27002:SF892">
    <property type="entry name" value="OS07G0487300 PROTEIN"/>
    <property type="match status" value="1"/>
</dbReference>
<dbReference type="InterPro" id="IPR001245">
    <property type="entry name" value="Ser-Thr/Tyr_kinase_cat_dom"/>
</dbReference>
<dbReference type="Gene3D" id="1.10.510.10">
    <property type="entry name" value="Transferase(Phosphotransferase) domain 1"/>
    <property type="match status" value="1"/>
</dbReference>
<feature type="domain" description="Gnk2-homologous" evidence="19">
    <location>
        <begin position="129"/>
        <end position="241"/>
    </location>
</feature>
<dbReference type="PROSITE" id="PS00108">
    <property type="entry name" value="PROTEIN_KINASE_ST"/>
    <property type="match status" value="1"/>
</dbReference>
<dbReference type="GO" id="GO:0007165">
    <property type="term" value="P:signal transduction"/>
    <property type="evidence" value="ECO:0000318"/>
    <property type="project" value="GO_Central"/>
</dbReference>
<dbReference type="InterPro" id="IPR038408">
    <property type="entry name" value="GNK2_sf"/>
</dbReference>
<keyword evidence="14" id="KW-0325">Glycoprotein</keyword>
<dbReference type="InterPro" id="IPR008271">
    <property type="entry name" value="Ser/Thr_kinase_AS"/>
</dbReference>
<evidence type="ECO:0000313" key="21">
    <source>
        <dbReference type="EnsemblPlants" id="KQK15907"/>
    </source>
</evidence>
<evidence type="ECO:0000256" key="3">
    <source>
        <dbReference type="ARBA" id="ARBA00022527"/>
    </source>
</evidence>
<dbReference type="InterPro" id="IPR000719">
    <property type="entry name" value="Prot_kinase_dom"/>
</dbReference>
<keyword evidence="6 17" id="KW-0732">Signal</keyword>
<dbReference type="Pfam" id="PF07714">
    <property type="entry name" value="PK_Tyr_Ser-Thr"/>
    <property type="match status" value="1"/>
</dbReference>
<dbReference type="SUPFAM" id="SSF56112">
    <property type="entry name" value="Protein kinase-like (PK-like)"/>
    <property type="match status" value="1"/>
</dbReference>
<dbReference type="GeneID" id="100836530"/>
<dbReference type="CDD" id="cd14066">
    <property type="entry name" value="STKc_IRAK"/>
    <property type="match status" value="1"/>
</dbReference>
<evidence type="ECO:0000256" key="13">
    <source>
        <dbReference type="ARBA" id="ARBA00023157"/>
    </source>
</evidence>
<dbReference type="InterPro" id="IPR002902">
    <property type="entry name" value="GNK2"/>
</dbReference>
<keyword evidence="22" id="KW-1185">Reference proteome</keyword>
<dbReference type="CDD" id="cd23509">
    <property type="entry name" value="Gnk2-like"/>
    <property type="match status" value="2"/>
</dbReference>
<feature type="signal peptide" evidence="17">
    <location>
        <begin position="1"/>
        <end position="18"/>
    </location>
</feature>
<proteinExistence type="predicted"/>
<evidence type="ECO:0000256" key="16">
    <source>
        <dbReference type="ARBA" id="ARBA00048679"/>
    </source>
</evidence>
<reference evidence="20 21" key="1">
    <citation type="journal article" date="2010" name="Nature">
        <title>Genome sequencing and analysis of the model grass Brachypodium distachyon.</title>
        <authorList>
            <consortium name="International Brachypodium Initiative"/>
        </authorList>
    </citation>
    <scope>NUCLEOTIDE SEQUENCE [LARGE SCALE GENOMIC DNA]</scope>
    <source>
        <strain evidence="20">Bd21</strain>
        <strain evidence="21">cv. Bd21</strain>
    </source>
</reference>
<accession>A0A0Q3JD60</accession>
<dbReference type="GO" id="GO:0004674">
    <property type="term" value="F:protein serine/threonine kinase activity"/>
    <property type="evidence" value="ECO:0000318"/>
    <property type="project" value="GO_Central"/>
</dbReference>
<evidence type="ECO:0000256" key="10">
    <source>
        <dbReference type="ARBA" id="ARBA00022840"/>
    </source>
</evidence>
<gene>
    <name evidence="21" type="primary">LOC100836530</name>
    <name evidence="20" type="ORF">BRADI_1g25712v3</name>
</gene>
<keyword evidence="12" id="KW-0472">Membrane</keyword>
<dbReference type="Pfam" id="PF01657">
    <property type="entry name" value="Stress-antifung"/>
    <property type="match status" value="2"/>
</dbReference>
<keyword evidence="13" id="KW-1015">Disulfide bond</keyword>
<evidence type="ECO:0000256" key="11">
    <source>
        <dbReference type="ARBA" id="ARBA00022989"/>
    </source>
</evidence>
<dbReference type="STRING" id="15368.A0A0Q3JD60"/>
<keyword evidence="3" id="KW-0723">Serine/threonine-protein kinase</keyword>
<dbReference type="Gramene" id="KQK15907">
    <property type="protein sequence ID" value="KQK15907"/>
    <property type="gene ID" value="BRADI_1g25712v3"/>
</dbReference>
<dbReference type="PANTHER" id="PTHR27002">
    <property type="entry name" value="RECEPTOR-LIKE SERINE/THREONINE-PROTEIN KINASE SD1-8"/>
    <property type="match status" value="1"/>
</dbReference>
<dbReference type="ExpressionAtlas" id="A0A0Q3JD60">
    <property type="expression patterns" value="baseline"/>
</dbReference>
<dbReference type="AlphaFoldDB" id="A0A0Q3JD60"/>
<dbReference type="GO" id="GO:0005886">
    <property type="term" value="C:plasma membrane"/>
    <property type="evidence" value="ECO:0000318"/>
    <property type="project" value="GO_Central"/>
</dbReference>
<feature type="domain" description="Protein kinase" evidence="18">
    <location>
        <begin position="327"/>
        <end position="616"/>
    </location>
</feature>
<feature type="domain" description="Gnk2-homologous" evidence="19">
    <location>
        <begin position="19"/>
        <end position="123"/>
    </location>
</feature>
<dbReference type="Gene3D" id="3.30.200.20">
    <property type="entry name" value="Phosphorylase Kinase, domain 1"/>
    <property type="match status" value="1"/>
</dbReference>
<evidence type="ECO:0000259" key="18">
    <source>
        <dbReference type="PROSITE" id="PS50011"/>
    </source>
</evidence>
<dbReference type="EMBL" id="CM000880">
    <property type="protein sequence ID" value="KQK15907.1"/>
    <property type="molecule type" value="Genomic_DNA"/>
</dbReference>
<keyword evidence="4" id="KW-0808">Transferase</keyword>
<comment type="subcellular location">
    <subcellularLocation>
        <location evidence="1">Membrane</location>
        <topology evidence="1">Single-pass membrane protein</topology>
    </subcellularLocation>
</comment>
<dbReference type="InterPro" id="IPR011009">
    <property type="entry name" value="Kinase-like_dom_sf"/>
</dbReference>
<organism evidence="20">
    <name type="scientific">Brachypodium distachyon</name>
    <name type="common">Purple false brome</name>
    <name type="synonym">Trachynia distachya</name>
    <dbReference type="NCBI Taxonomy" id="15368"/>
    <lineage>
        <taxon>Eukaryota</taxon>
        <taxon>Viridiplantae</taxon>
        <taxon>Streptophyta</taxon>
        <taxon>Embryophyta</taxon>
        <taxon>Tracheophyta</taxon>
        <taxon>Spermatophyta</taxon>
        <taxon>Magnoliopsida</taxon>
        <taxon>Liliopsida</taxon>
        <taxon>Poales</taxon>
        <taxon>Poaceae</taxon>
        <taxon>BOP clade</taxon>
        <taxon>Pooideae</taxon>
        <taxon>Stipodae</taxon>
        <taxon>Brachypodieae</taxon>
        <taxon>Brachypodium</taxon>
    </lineage>
</organism>
<keyword evidence="5" id="KW-0812">Transmembrane</keyword>
<name>A0A0Q3JD60_BRADI</name>
<dbReference type="EC" id="2.7.11.1" evidence="2"/>
<dbReference type="FunFam" id="3.30.200.20:FF:000195">
    <property type="entry name" value="G-type lectin S-receptor-like serine/threonine-protein kinase"/>
    <property type="match status" value="1"/>
</dbReference>
<protein>
    <recommendedName>
        <fullName evidence="2">non-specific serine/threonine protein kinase</fullName>
        <ecNumber evidence="2">2.7.11.1</ecNumber>
    </recommendedName>
</protein>
<evidence type="ECO:0000256" key="2">
    <source>
        <dbReference type="ARBA" id="ARBA00012513"/>
    </source>
</evidence>
<sequence>MLLVALIFLLSLPAPSAGGNRSFCTDADGTHKPNSTYRSNLRSLADELIARATKSHSATGMSGGASSDKAYGAVLCRGDSTGADCGRLLREAFESTINAVCALHRDVAFYSELYQLRFSDKDFLSTFSNAPEWVDGTNLNLVPDAEAGQFDEVVAELTRTLAEAAAEQPDRYKTADAPWPSRERERRVYGLAQCTQDMPPDRCRVCLYAIAAEIRRKIGSGKMGGAIHGAQCTLRYETDTQFFATTGQREDHALLIIGTVYSLSVICTRLLFWLLCIIRRRRKGGETNSMEQRENMDEVLRLWKSEDTNSEFSLYDFAQIADATDNFSSSQILGEGGFGPVYKGVFPGGQEVAIKRLAARSRQGLVEFKNEIQLVAKLQHRHLVRLLGCCVHNEEKILIYEYMTNKSLDYFIFDPIRRTSLNWKIRMKIVEGIAQGLLYLHEHSRLRIIHRDLKAGNILLDVELIPKISDFGMARIFPSDATQTKASRLVGTYGYMAPEYAFEGLLSIKSDVFSFGVLLLEIISGRRSAGFQHYGEFQNLLQYAWQMWKDKRWNEFSDQSFGDECKPGDMMKYLTLALMCVQVKAIDRPTMSNVVTMLNSDEISIPEPRQPAYSYIRADVSVNVNVSCSRNDVTLTTVDGR</sequence>
<dbReference type="EnsemblPlants" id="KQK15907">
    <property type="protein sequence ID" value="KQK15907"/>
    <property type="gene ID" value="BRADI_1g25712v3"/>
</dbReference>
<evidence type="ECO:0000256" key="15">
    <source>
        <dbReference type="ARBA" id="ARBA00047899"/>
    </source>
</evidence>
<dbReference type="PROSITE" id="PS50011">
    <property type="entry name" value="PROTEIN_KINASE_DOM"/>
    <property type="match status" value="1"/>
</dbReference>
<dbReference type="Proteomes" id="UP000008810">
    <property type="component" value="Chromosome 1"/>
</dbReference>
<evidence type="ECO:0000256" key="4">
    <source>
        <dbReference type="ARBA" id="ARBA00022679"/>
    </source>
</evidence>
<dbReference type="KEGG" id="bdi:100836530"/>
<evidence type="ECO:0000256" key="8">
    <source>
        <dbReference type="ARBA" id="ARBA00022741"/>
    </source>
</evidence>
<comment type="catalytic activity">
    <reaction evidence="16">
        <text>L-seryl-[protein] + ATP = O-phospho-L-seryl-[protein] + ADP + H(+)</text>
        <dbReference type="Rhea" id="RHEA:17989"/>
        <dbReference type="Rhea" id="RHEA-COMP:9863"/>
        <dbReference type="Rhea" id="RHEA-COMP:11604"/>
        <dbReference type="ChEBI" id="CHEBI:15378"/>
        <dbReference type="ChEBI" id="CHEBI:29999"/>
        <dbReference type="ChEBI" id="CHEBI:30616"/>
        <dbReference type="ChEBI" id="CHEBI:83421"/>
        <dbReference type="ChEBI" id="CHEBI:456216"/>
        <dbReference type="EC" id="2.7.11.1"/>
    </reaction>
</comment>
<reference evidence="21" key="3">
    <citation type="submission" date="2018-08" db="UniProtKB">
        <authorList>
            <consortium name="EnsemblPlants"/>
        </authorList>
    </citation>
    <scope>IDENTIFICATION</scope>
    <source>
        <strain evidence="21">cv. Bd21</strain>
    </source>
</reference>
<dbReference type="PROSITE" id="PS51473">
    <property type="entry name" value="GNK2"/>
    <property type="match status" value="2"/>
</dbReference>
<feature type="chain" id="PRO_5044546015" description="non-specific serine/threonine protein kinase" evidence="17">
    <location>
        <begin position="19"/>
        <end position="641"/>
    </location>
</feature>
<dbReference type="SMART" id="SM00220">
    <property type="entry name" value="S_TKc"/>
    <property type="match status" value="1"/>
</dbReference>
<evidence type="ECO:0000259" key="19">
    <source>
        <dbReference type="PROSITE" id="PS51473"/>
    </source>
</evidence>
<keyword evidence="8" id="KW-0547">Nucleotide-binding</keyword>
<comment type="catalytic activity">
    <reaction evidence="15">
        <text>L-threonyl-[protein] + ATP = O-phospho-L-threonyl-[protein] + ADP + H(+)</text>
        <dbReference type="Rhea" id="RHEA:46608"/>
        <dbReference type="Rhea" id="RHEA-COMP:11060"/>
        <dbReference type="Rhea" id="RHEA-COMP:11605"/>
        <dbReference type="ChEBI" id="CHEBI:15378"/>
        <dbReference type="ChEBI" id="CHEBI:30013"/>
        <dbReference type="ChEBI" id="CHEBI:30616"/>
        <dbReference type="ChEBI" id="CHEBI:61977"/>
        <dbReference type="ChEBI" id="CHEBI:456216"/>
        <dbReference type="EC" id="2.7.11.1"/>
    </reaction>
</comment>
<dbReference type="RefSeq" id="XP_010237488.1">
    <property type="nucleotide sequence ID" value="XM_010239186.3"/>
</dbReference>
<keyword evidence="9" id="KW-0418">Kinase</keyword>
<evidence type="ECO:0000313" key="20">
    <source>
        <dbReference type="EMBL" id="KQK15907.1"/>
    </source>
</evidence>
<evidence type="ECO:0000256" key="1">
    <source>
        <dbReference type="ARBA" id="ARBA00004167"/>
    </source>
</evidence>
<reference evidence="20" key="2">
    <citation type="submission" date="2017-06" db="EMBL/GenBank/DDBJ databases">
        <title>WGS assembly of Brachypodium distachyon.</title>
        <authorList>
            <consortium name="The International Brachypodium Initiative"/>
            <person name="Lucas S."/>
            <person name="Harmon-Smith M."/>
            <person name="Lail K."/>
            <person name="Tice H."/>
            <person name="Grimwood J."/>
            <person name="Bruce D."/>
            <person name="Barry K."/>
            <person name="Shu S."/>
            <person name="Lindquist E."/>
            <person name="Wang M."/>
            <person name="Pitluck S."/>
            <person name="Vogel J.P."/>
            <person name="Garvin D.F."/>
            <person name="Mockler T.C."/>
            <person name="Schmutz J."/>
            <person name="Rokhsar D."/>
            <person name="Bevan M.W."/>
        </authorList>
    </citation>
    <scope>NUCLEOTIDE SEQUENCE</scope>
    <source>
        <strain evidence="20">Bd21</strain>
    </source>
</reference>
<evidence type="ECO:0000313" key="22">
    <source>
        <dbReference type="Proteomes" id="UP000008810"/>
    </source>
</evidence>
<dbReference type="Gene3D" id="3.30.430.20">
    <property type="entry name" value="Gnk2 domain, C-X8-C-X2-C motif"/>
    <property type="match status" value="2"/>
</dbReference>
<evidence type="ECO:0000256" key="12">
    <source>
        <dbReference type="ARBA" id="ARBA00023136"/>
    </source>
</evidence>
<evidence type="ECO:0000256" key="17">
    <source>
        <dbReference type="SAM" id="SignalP"/>
    </source>
</evidence>
<evidence type="ECO:0000256" key="14">
    <source>
        <dbReference type="ARBA" id="ARBA00023180"/>
    </source>
</evidence>
<evidence type="ECO:0000256" key="5">
    <source>
        <dbReference type="ARBA" id="ARBA00022692"/>
    </source>
</evidence>
<evidence type="ECO:0000256" key="7">
    <source>
        <dbReference type="ARBA" id="ARBA00022737"/>
    </source>
</evidence>
<evidence type="ECO:0000256" key="9">
    <source>
        <dbReference type="ARBA" id="ARBA00022777"/>
    </source>
</evidence>